<sequence length="156" mass="17051">MLTKKCANVLFAGYSKYPKEEINASLAPPILRLGSTLGQVDGNKPSGRLCREENSINPLFFGAAMKKRFTIRFQASSRARTPCSEFPSKSSKLAPPPVEIWLILSASIAFSTSATESPPPMIVVTPYPLRSANFLVVNDLLNPAGQNLRIREDLQA</sequence>
<proteinExistence type="predicted"/>
<gene>
    <name evidence="1" type="ORF">IEQ34_008924</name>
</gene>
<keyword evidence="2" id="KW-1185">Reference proteome</keyword>
<evidence type="ECO:0000313" key="2">
    <source>
        <dbReference type="Proteomes" id="UP000775213"/>
    </source>
</evidence>
<comment type="caution">
    <text evidence="1">The sequence shown here is derived from an EMBL/GenBank/DDBJ whole genome shotgun (WGS) entry which is preliminary data.</text>
</comment>
<dbReference type="Proteomes" id="UP000775213">
    <property type="component" value="Unassembled WGS sequence"/>
</dbReference>
<dbReference type="EMBL" id="JAGFBR010000009">
    <property type="protein sequence ID" value="KAH0461349.1"/>
    <property type="molecule type" value="Genomic_DNA"/>
</dbReference>
<organism evidence="1 2">
    <name type="scientific">Dendrobium chrysotoxum</name>
    <name type="common">Orchid</name>
    <dbReference type="NCBI Taxonomy" id="161865"/>
    <lineage>
        <taxon>Eukaryota</taxon>
        <taxon>Viridiplantae</taxon>
        <taxon>Streptophyta</taxon>
        <taxon>Embryophyta</taxon>
        <taxon>Tracheophyta</taxon>
        <taxon>Spermatophyta</taxon>
        <taxon>Magnoliopsida</taxon>
        <taxon>Liliopsida</taxon>
        <taxon>Asparagales</taxon>
        <taxon>Orchidaceae</taxon>
        <taxon>Epidendroideae</taxon>
        <taxon>Malaxideae</taxon>
        <taxon>Dendrobiinae</taxon>
        <taxon>Dendrobium</taxon>
    </lineage>
</organism>
<protein>
    <submittedName>
        <fullName evidence="1">Uncharacterized protein</fullName>
    </submittedName>
</protein>
<reference evidence="1 2" key="1">
    <citation type="journal article" date="2021" name="Hortic Res">
        <title>Chromosome-scale assembly of the Dendrobium chrysotoxum genome enhances the understanding of orchid evolution.</title>
        <authorList>
            <person name="Zhang Y."/>
            <person name="Zhang G.Q."/>
            <person name="Zhang D."/>
            <person name="Liu X.D."/>
            <person name="Xu X.Y."/>
            <person name="Sun W.H."/>
            <person name="Yu X."/>
            <person name="Zhu X."/>
            <person name="Wang Z.W."/>
            <person name="Zhao X."/>
            <person name="Zhong W.Y."/>
            <person name="Chen H."/>
            <person name="Yin W.L."/>
            <person name="Huang T."/>
            <person name="Niu S.C."/>
            <person name="Liu Z.J."/>
        </authorList>
    </citation>
    <scope>NUCLEOTIDE SEQUENCE [LARGE SCALE GENOMIC DNA]</scope>
    <source>
        <strain evidence="1">Lindl</strain>
    </source>
</reference>
<dbReference type="AlphaFoldDB" id="A0AAV7GZZ0"/>
<accession>A0AAV7GZZ0</accession>
<name>A0AAV7GZZ0_DENCH</name>
<evidence type="ECO:0000313" key="1">
    <source>
        <dbReference type="EMBL" id="KAH0461349.1"/>
    </source>
</evidence>